<comment type="catalytic activity">
    <reaction evidence="8">
        <text>N(6)-methyl-AMP + H2O + H(+) = IMP + methylamine</text>
        <dbReference type="Rhea" id="RHEA:16001"/>
        <dbReference type="ChEBI" id="CHEBI:15377"/>
        <dbReference type="ChEBI" id="CHEBI:15378"/>
        <dbReference type="ChEBI" id="CHEBI:58053"/>
        <dbReference type="ChEBI" id="CHEBI:59338"/>
        <dbReference type="ChEBI" id="CHEBI:144842"/>
    </reaction>
    <physiologicalReaction direction="left-to-right" evidence="8">
        <dbReference type="Rhea" id="RHEA:16002"/>
    </physiologicalReaction>
</comment>
<dbReference type="CDD" id="cd00443">
    <property type="entry name" value="ADA_AMPD"/>
    <property type="match status" value="1"/>
</dbReference>
<dbReference type="FunFam" id="3.20.20.140:FF:000033">
    <property type="entry name" value="Adenosine deaminase-like protein"/>
    <property type="match status" value="1"/>
</dbReference>
<organism evidence="12 13">
    <name type="scientific">Daphnia pulex</name>
    <name type="common">Water flea</name>
    <dbReference type="NCBI Taxonomy" id="6669"/>
    <lineage>
        <taxon>Eukaryota</taxon>
        <taxon>Metazoa</taxon>
        <taxon>Ecdysozoa</taxon>
        <taxon>Arthropoda</taxon>
        <taxon>Crustacea</taxon>
        <taxon>Branchiopoda</taxon>
        <taxon>Diplostraca</taxon>
        <taxon>Cladocera</taxon>
        <taxon>Anomopoda</taxon>
        <taxon>Daphniidae</taxon>
        <taxon>Daphnia</taxon>
    </lineage>
</organism>
<dbReference type="SUPFAM" id="SSF51556">
    <property type="entry name" value="Metallo-dependent hydrolases"/>
    <property type="match status" value="1"/>
</dbReference>
<dbReference type="InterPro" id="IPR032466">
    <property type="entry name" value="Metal_Hydrolase"/>
</dbReference>
<dbReference type="OrthoDB" id="272271at2759"/>
<dbReference type="Pfam" id="PF00962">
    <property type="entry name" value="A_deaminase"/>
    <property type="match status" value="1"/>
</dbReference>
<dbReference type="KEGG" id="dpx:DAPPUDRAFT_322499"/>
<evidence type="ECO:0000256" key="8">
    <source>
        <dbReference type="ARBA" id="ARBA00048787"/>
    </source>
</evidence>
<dbReference type="Proteomes" id="UP000000305">
    <property type="component" value="Unassembled WGS sequence"/>
</dbReference>
<gene>
    <name evidence="12" type="ORF">DAPPUDRAFT_322499</name>
</gene>
<dbReference type="STRING" id="6669.E9GW70"/>
<dbReference type="InParanoid" id="E9GW70"/>
<keyword evidence="4" id="KW-0479">Metal-binding</keyword>
<dbReference type="GO" id="GO:0009117">
    <property type="term" value="P:nucleotide metabolic process"/>
    <property type="evidence" value="ECO:0007669"/>
    <property type="project" value="UniProtKB-KW"/>
</dbReference>
<comment type="subunit">
    <text evidence="3">Monomer.</text>
</comment>
<keyword evidence="13" id="KW-1185">Reference proteome</keyword>
<dbReference type="EMBL" id="GL732569">
    <property type="protein sequence ID" value="EFX76296.1"/>
    <property type="molecule type" value="Genomic_DNA"/>
</dbReference>
<evidence type="ECO:0000256" key="6">
    <source>
        <dbReference type="ARBA" id="ARBA00022833"/>
    </source>
</evidence>
<protein>
    <recommendedName>
        <fullName evidence="10">Adenosine deaminase-like protein</fullName>
    </recommendedName>
</protein>
<dbReference type="InterPro" id="IPR006330">
    <property type="entry name" value="Ado/ade_deaminase"/>
</dbReference>
<keyword evidence="7" id="KW-0546">Nucleotide metabolism</keyword>
<dbReference type="GO" id="GO:0046872">
    <property type="term" value="F:metal ion binding"/>
    <property type="evidence" value="ECO:0007669"/>
    <property type="project" value="UniProtKB-KW"/>
</dbReference>
<feature type="domain" description="Adenosine deaminase" evidence="11">
    <location>
        <begin position="17"/>
        <end position="343"/>
    </location>
</feature>
<evidence type="ECO:0000256" key="3">
    <source>
        <dbReference type="ARBA" id="ARBA00011245"/>
    </source>
</evidence>
<dbReference type="PhylomeDB" id="E9GW70"/>
<dbReference type="Gene3D" id="3.20.20.140">
    <property type="entry name" value="Metal-dependent hydrolases"/>
    <property type="match status" value="1"/>
</dbReference>
<evidence type="ECO:0000256" key="9">
    <source>
        <dbReference type="ARBA" id="ARBA00057464"/>
    </source>
</evidence>
<dbReference type="InterPro" id="IPR001365">
    <property type="entry name" value="A_deaminase_dom"/>
</dbReference>
<dbReference type="PANTHER" id="PTHR11409:SF42">
    <property type="entry name" value="ADENOSINE DEAMINASE-LIKE PROTEIN"/>
    <property type="match status" value="1"/>
</dbReference>
<dbReference type="OMA" id="RPQFKPY"/>
<evidence type="ECO:0000313" key="12">
    <source>
        <dbReference type="EMBL" id="EFX76296.1"/>
    </source>
</evidence>
<dbReference type="eggNOG" id="KOG1097">
    <property type="taxonomic scope" value="Eukaryota"/>
</dbReference>
<name>E9GW70_DAPPU</name>
<dbReference type="AlphaFoldDB" id="E9GW70"/>
<keyword evidence="5" id="KW-0378">Hydrolase</keyword>
<evidence type="ECO:0000256" key="5">
    <source>
        <dbReference type="ARBA" id="ARBA00022801"/>
    </source>
</evidence>
<evidence type="ECO:0000256" key="2">
    <source>
        <dbReference type="ARBA" id="ARBA00006676"/>
    </source>
</evidence>
<accession>E9GW70</accession>
<evidence type="ECO:0000256" key="10">
    <source>
        <dbReference type="ARBA" id="ARBA00070474"/>
    </source>
</evidence>
<comment type="cofactor">
    <cofactor evidence="1">
        <name>Zn(2+)</name>
        <dbReference type="ChEBI" id="CHEBI:29105"/>
    </cofactor>
</comment>
<dbReference type="PANTHER" id="PTHR11409">
    <property type="entry name" value="ADENOSINE DEAMINASE"/>
    <property type="match status" value="1"/>
</dbReference>
<dbReference type="FunCoup" id="E9GW70">
    <property type="interactions" value="1199"/>
</dbReference>
<comment type="function">
    <text evidence="9">Catalyzes the hydrolysis of the free cytosolic methylated adenosine nucleotide N(6)-methyl-AMP (N6-mAMP) to produce inositol monophosphate (IMP) and methylamine. Is required for the catabolism of cytosolic N6-mAMP, which is derived from the degradation of mRNA containing N6-methylated adenine (m6A).</text>
</comment>
<dbReference type="GO" id="GO:0006154">
    <property type="term" value="P:adenosine catabolic process"/>
    <property type="evidence" value="ECO:0000318"/>
    <property type="project" value="GO_Central"/>
</dbReference>
<sequence length="366" mass="41634">MPDTKMYDSSQIMNSMPKAELHAHLNGSLSLLTIRKLIDLKSSHNCEDVHNLESIITKLCDEKHNKTLDECFEVFKIIHQLTDSEKSIYIATVDVIKEFAEENVRYLELRTTPRAIDGSLDTYVDAVIRAIDDCRKEKVPILVKLLLSIDRSRGVEIAKKIVDLTISLGHARKDVVIGLDVSGNMAQSNVTDYFPLLHKIKEAGLKLTVHTAEIRNDAETEAILRLKPDRIGHGTFISPSLIGSPHLLGLLKENNIPVELCLTSNIVCKTVPRYQDHHLKIFLDHGIPFSICTDDKGVFSTSLSQEYLIAFRTFNFTLSSMWSFSRKSLDYTFATENEKEQLKKIWKEWEHENVDLNLVNSQETNE</sequence>
<evidence type="ECO:0000256" key="1">
    <source>
        <dbReference type="ARBA" id="ARBA00001947"/>
    </source>
</evidence>
<comment type="similarity">
    <text evidence="2">Belongs to the metallo-dependent hydrolases superfamily. Adenosine and AMP deaminases family.</text>
</comment>
<keyword evidence="6" id="KW-0862">Zinc</keyword>
<evidence type="ECO:0000256" key="4">
    <source>
        <dbReference type="ARBA" id="ARBA00022723"/>
    </source>
</evidence>
<evidence type="ECO:0000313" key="13">
    <source>
        <dbReference type="Proteomes" id="UP000000305"/>
    </source>
</evidence>
<evidence type="ECO:0000256" key="7">
    <source>
        <dbReference type="ARBA" id="ARBA00023080"/>
    </source>
</evidence>
<dbReference type="GO" id="GO:0046103">
    <property type="term" value="P:inosine biosynthetic process"/>
    <property type="evidence" value="ECO:0000318"/>
    <property type="project" value="GO_Central"/>
</dbReference>
<dbReference type="GO" id="GO:0004000">
    <property type="term" value="F:adenosine deaminase activity"/>
    <property type="evidence" value="ECO:0000318"/>
    <property type="project" value="GO_Central"/>
</dbReference>
<reference evidence="12 13" key="1">
    <citation type="journal article" date="2011" name="Science">
        <title>The ecoresponsive genome of Daphnia pulex.</title>
        <authorList>
            <person name="Colbourne J.K."/>
            <person name="Pfrender M.E."/>
            <person name="Gilbert D."/>
            <person name="Thomas W.K."/>
            <person name="Tucker A."/>
            <person name="Oakley T.H."/>
            <person name="Tokishita S."/>
            <person name="Aerts A."/>
            <person name="Arnold G.J."/>
            <person name="Basu M.K."/>
            <person name="Bauer D.J."/>
            <person name="Caceres C.E."/>
            <person name="Carmel L."/>
            <person name="Casola C."/>
            <person name="Choi J.H."/>
            <person name="Detter J.C."/>
            <person name="Dong Q."/>
            <person name="Dusheyko S."/>
            <person name="Eads B.D."/>
            <person name="Frohlich T."/>
            <person name="Geiler-Samerotte K.A."/>
            <person name="Gerlach D."/>
            <person name="Hatcher P."/>
            <person name="Jogdeo S."/>
            <person name="Krijgsveld J."/>
            <person name="Kriventseva E.V."/>
            <person name="Kultz D."/>
            <person name="Laforsch C."/>
            <person name="Lindquist E."/>
            <person name="Lopez J."/>
            <person name="Manak J.R."/>
            <person name="Muller J."/>
            <person name="Pangilinan J."/>
            <person name="Patwardhan R.P."/>
            <person name="Pitluck S."/>
            <person name="Pritham E.J."/>
            <person name="Rechtsteiner A."/>
            <person name="Rho M."/>
            <person name="Rogozin I.B."/>
            <person name="Sakarya O."/>
            <person name="Salamov A."/>
            <person name="Schaack S."/>
            <person name="Shapiro H."/>
            <person name="Shiga Y."/>
            <person name="Skalitzky C."/>
            <person name="Smith Z."/>
            <person name="Souvorov A."/>
            <person name="Sung W."/>
            <person name="Tang Z."/>
            <person name="Tsuchiya D."/>
            <person name="Tu H."/>
            <person name="Vos H."/>
            <person name="Wang M."/>
            <person name="Wolf Y.I."/>
            <person name="Yamagata H."/>
            <person name="Yamada T."/>
            <person name="Ye Y."/>
            <person name="Shaw J.R."/>
            <person name="Andrews J."/>
            <person name="Crease T.J."/>
            <person name="Tang H."/>
            <person name="Lucas S.M."/>
            <person name="Robertson H.M."/>
            <person name="Bork P."/>
            <person name="Koonin E.V."/>
            <person name="Zdobnov E.M."/>
            <person name="Grigoriev I.V."/>
            <person name="Lynch M."/>
            <person name="Boore J.L."/>
        </authorList>
    </citation>
    <scope>NUCLEOTIDE SEQUENCE [LARGE SCALE GENOMIC DNA]</scope>
</reference>
<dbReference type="HOGENOM" id="CLU_039228_3_0_1"/>
<evidence type="ECO:0000259" key="11">
    <source>
        <dbReference type="Pfam" id="PF00962"/>
    </source>
</evidence>
<proteinExistence type="inferred from homology"/>